<feature type="non-terminal residue" evidence="1">
    <location>
        <position position="1"/>
    </location>
</feature>
<accession>A0A0S3RX73</accession>
<protein>
    <submittedName>
        <fullName evidence="1">Uncharacterized protein</fullName>
    </submittedName>
</protein>
<evidence type="ECO:0000313" key="1">
    <source>
        <dbReference type="EMBL" id="BAT85195.1"/>
    </source>
</evidence>
<reference evidence="1 2" key="1">
    <citation type="journal article" date="2015" name="Sci. Rep.">
        <title>The power of single molecule real-time sequencing technology in the de novo assembly of a eukaryotic genome.</title>
        <authorList>
            <person name="Sakai H."/>
            <person name="Naito K."/>
            <person name="Ogiso-Tanaka E."/>
            <person name="Takahashi Y."/>
            <person name="Iseki K."/>
            <person name="Muto C."/>
            <person name="Satou K."/>
            <person name="Teruya K."/>
            <person name="Shiroma A."/>
            <person name="Shimoji M."/>
            <person name="Hirano T."/>
            <person name="Itoh T."/>
            <person name="Kaga A."/>
            <person name="Tomooka N."/>
        </authorList>
    </citation>
    <scope>NUCLEOTIDE SEQUENCE [LARGE SCALE GENOMIC DNA]</scope>
    <source>
        <strain evidence="2">cv. Shumari</strain>
    </source>
</reference>
<gene>
    <name evidence="1" type="primary">Vigan.04G271000</name>
    <name evidence="1" type="ORF">VIGAN_04271000</name>
</gene>
<dbReference type="Proteomes" id="UP000291084">
    <property type="component" value="Chromosome 4"/>
</dbReference>
<sequence length="124" mass="14406">SLLSSLSPIPVIIPNTRNHPNHFFFFHFPKSASCSIFTHHPSLTTPLTAKPKSFPIRSSDITITSTHLNTQNLYYPFMNVAQFNIFILQPSHTTTYFFIFRNLNQIKTHIIHTSIKQRKKRPQI</sequence>
<name>A0A0S3RX73_PHAAN</name>
<dbReference type="AlphaFoldDB" id="A0A0S3RX73"/>
<evidence type="ECO:0000313" key="2">
    <source>
        <dbReference type="Proteomes" id="UP000291084"/>
    </source>
</evidence>
<organism evidence="1 2">
    <name type="scientific">Vigna angularis var. angularis</name>
    <dbReference type="NCBI Taxonomy" id="157739"/>
    <lineage>
        <taxon>Eukaryota</taxon>
        <taxon>Viridiplantae</taxon>
        <taxon>Streptophyta</taxon>
        <taxon>Embryophyta</taxon>
        <taxon>Tracheophyta</taxon>
        <taxon>Spermatophyta</taxon>
        <taxon>Magnoliopsida</taxon>
        <taxon>eudicotyledons</taxon>
        <taxon>Gunneridae</taxon>
        <taxon>Pentapetalae</taxon>
        <taxon>rosids</taxon>
        <taxon>fabids</taxon>
        <taxon>Fabales</taxon>
        <taxon>Fabaceae</taxon>
        <taxon>Papilionoideae</taxon>
        <taxon>50 kb inversion clade</taxon>
        <taxon>NPAAA clade</taxon>
        <taxon>indigoferoid/millettioid clade</taxon>
        <taxon>Phaseoleae</taxon>
        <taxon>Vigna</taxon>
    </lineage>
</organism>
<dbReference type="EMBL" id="AP015037">
    <property type="protein sequence ID" value="BAT85195.1"/>
    <property type="molecule type" value="Genomic_DNA"/>
</dbReference>
<proteinExistence type="predicted"/>
<keyword evidence="2" id="KW-1185">Reference proteome</keyword>